<evidence type="ECO:0000313" key="2">
    <source>
        <dbReference type="Proteomes" id="UP000793456"/>
    </source>
</evidence>
<name>A0ACD3RNG2_LARCR</name>
<evidence type="ECO:0000313" key="1">
    <source>
        <dbReference type="EMBL" id="TMS21141.1"/>
    </source>
</evidence>
<sequence length="98" mass="10755">MTIHEPGVKGEEEISDPVMAVCECDCSGNDFNDACSPSSSSLCVENEFGGDVVSRSSPAERQSVTVEAEVWTKELSQPPNHFRWRWMQTISAIAHAPK</sequence>
<gene>
    <name evidence="1" type="ORF">E3U43_015114</name>
</gene>
<proteinExistence type="predicted"/>
<organism evidence="1 2">
    <name type="scientific">Larimichthys crocea</name>
    <name type="common">Large yellow croaker</name>
    <name type="synonym">Pseudosciaena crocea</name>
    <dbReference type="NCBI Taxonomy" id="215358"/>
    <lineage>
        <taxon>Eukaryota</taxon>
        <taxon>Metazoa</taxon>
        <taxon>Chordata</taxon>
        <taxon>Craniata</taxon>
        <taxon>Vertebrata</taxon>
        <taxon>Euteleostomi</taxon>
        <taxon>Actinopterygii</taxon>
        <taxon>Neopterygii</taxon>
        <taxon>Teleostei</taxon>
        <taxon>Neoteleostei</taxon>
        <taxon>Acanthomorphata</taxon>
        <taxon>Eupercaria</taxon>
        <taxon>Sciaenidae</taxon>
        <taxon>Larimichthys</taxon>
    </lineage>
</organism>
<keyword evidence="2" id="KW-1185">Reference proteome</keyword>
<reference evidence="1" key="1">
    <citation type="submission" date="2018-11" db="EMBL/GenBank/DDBJ databases">
        <title>The sequence and de novo assembly of Larimichthys crocea genome using PacBio and Hi-C technologies.</title>
        <authorList>
            <person name="Xu P."/>
            <person name="Chen B."/>
            <person name="Zhou Z."/>
            <person name="Ke Q."/>
            <person name="Wu Y."/>
            <person name="Bai H."/>
            <person name="Pu F."/>
        </authorList>
    </citation>
    <scope>NUCLEOTIDE SEQUENCE</scope>
    <source>
        <tissue evidence="1">Muscle</tissue>
    </source>
</reference>
<protein>
    <submittedName>
        <fullName evidence="1">Uncharacterized protein</fullName>
    </submittedName>
</protein>
<comment type="caution">
    <text evidence="1">The sequence shown here is derived from an EMBL/GenBank/DDBJ whole genome shotgun (WGS) entry which is preliminary data.</text>
</comment>
<accession>A0ACD3RNG2</accession>
<dbReference type="EMBL" id="CM011676">
    <property type="protein sequence ID" value="TMS21141.1"/>
    <property type="molecule type" value="Genomic_DNA"/>
</dbReference>
<feature type="non-terminal residue" evidence="1">
    <location>
        <position position="98"/>
    </location>
</feature>
<dbReference type="Proteomes" id="UP000793456">
    <property type="component" value="Chromosome III"/>
</dbReference>